<dbReference type="AlphaFoldDB" id="A0AAD9LJ16"/>
<sequence>MAHHPYSRQGGGDYLGSNMFHMGIPGMPFPVMPPPFMPVTGPPVVPPYPVNVAASGNGPAAWKDKGNRRHSGGRAHRQSPSQSRQFRGRGGKVRGERGTRLAIFLEYAKGSFQFVENDIRELFTYFGGVSTVSVKSDIAAAEVTLPDGSAAAAAVRELNSLVIPGIGTLRCTELKRGETLNHLVSKTRLYEKSNNNKSHSNRKSCDDSRPSNSGHSENSGTRRLSRFELIDLFTFEPEFDVAAQILGVDNANIEYIMKNAEGKVDITITGKPLNSAPIAERLHVTLSSCDIVAYTNALDMIEELLSTVCENFVAYAQSLGKPVSSSVGFGRHEYKEINGVLEYNGVIEKQKTWLQKRNLNSNYKSKQHNCSPQYRKVNDRSRGINRNNTQSKSNARPVK</sequence>
<protein>
    <recommendedName>
        <fullName evidence="2">KHDC4/BBP-like KH-domain type I domain-containing protein</fullName>
    </recommendedName>
</protein>
<feature type="region of interest" description="Disordered" evidence="1">
    <location>
        <begin position="191"/>
        <end position="220"/>
    </location>
</feature>
<evidence type="ECO:0000256" key="1">
    <source>
        <dbReference type="SAM" id="MobiDB-lite"/>
    </source>
</evidence>
<dbReference type="EMBL" id="JAHBMH010000024">
    <property type="protein sequence ID" value="KAK1938498.1"/>
    <property type="molecule type" value="Genomic_DNA"/>
</dbReference>
<feature type="compositionally biased region" description="Basic residues" evidence="1">
    <location>
        <begin position="66"/>
        <end position="77"/>
    </location>
</feature>
<name>A0AAD9LJ16_BABDI</name>
<dbReference type="InterPro" id="IPR035979">
    <property type="entry name" value="RBD_domain_sf"/>
</dbReference>
<feature type="region of interest" description="Disordered" evidence="1">
    <location>
        <begin position="363"/>
        <end position="399"/>
    </location>
</feature>
<dbReference type="SUPFAM" id="SSF54928">
    <property type="entry name" value="RNA-binding domain, RBD"/>
    <property type="match status" value="1"/>
</dbReference>
<evidence type="ECO:0000259" key="2">
    <source>
        <dbReference type="Pfam" id="PF22675"/>
    </source>
</evidence>
<dbReference type="GO" id="GO:0003723">
    <property type="term" value="F:RNA binding"/>
    <property type="evidence" value="ECO:0007669"/>
    <property type="project" value="InterPro"/>
</dbReference>
<gene>
    <name evidence="3" type="ORF">X943_001773</name>
</gene>
<feature type="domain" description="KHDC4/BBP-like KH-domain type I" evidence="2">
    <location>
        <begin position="236"/>
        <end position="305"/>
    </location>
</feature>
<accession>A0AAD9LJ16</accession>
<proteinExistence type="predicted"/>
<dbReference type="Proteomes" id="UP001195914">
    <property type="component" value="Unassembled WGS sequence"/>
</dbReference>
<evidence type="ECO:0000313" key="4">
    <source>
        <dbReference type="Proteomes" id="UP001195914"/>
    </source>
</evidence>
<comment type="caution">
    <text evidence="3">The sequence shown here is derived from an EMBL/GenBank/DDBJ whole genome shotgun (WGS) entry which is preliminary data.</text>
</comment>
<reference evidence="3" key="2">
    <citation type="submission" date="2021-05" db="EMBL/GenBank/DDBJ databases">
        <authorList>
            <person name="Pain A."/>
        </authorList>
    </citation>
    <scope>NUCLEOTIDE SEQUENCE</scope>
    <source>
        <strain evidence="3">1802A</strain>
    </source>
</reference>
<feature type="compositionally biased region" description="Polar residues" evidence="1">
    <location>
        <begin position="210"/>
        <end position="220"/>
    </location>
</feature>
<feature type="region of interest" description="Disordered" evidence="1">
    <location>
        <begin position="57"/>
        <end position="94"/>
    </location>
</feature>
<evidence type="ECO:0000313" key="3">
    <source>
        <dbReference type="EMBL" id="KAK1938498.1"/>
    </source>
</evidence>
<dbReference type="InterPro" id="IPR055256">
    <property type="entry name" value="KH_1_KHDC4/BBP-like"/>
</dbReference>
<dbReference type="Gene3D" id="3.30.1370.10">
    <property type="entry name" value="K Homology domain, type 1"/>
    <property type="match status" value="1"/>
</dbReference>
<dbReference type="CDD" id="cd00590">
    <property type="entry name" value="RRM_SF"/>
    <property type="match status" value="1"/>
</dbReference>
<feature type="compositionally biased region" description="Polar residues" evidence="1">
    <location>
        <begin position="363"/>
        <end position="372"/>
    </location>
</feature>
<feature type="compositionally biased region" description="Polar residues" evidence="1">
    <location>
        <begin position="384"/>
        <end position="399"/>
    </location>
</feature>
<reference evidence="3" key="1">
    <citation type="journal article" date="2014" name="Nucleic Acids Res.">
        <title>The evolutionary dynamics of variant antigen genes in Babesia reveal a history of genomic innovation underlying host-parasite interaction.</title>
        <authorList>
            <person name="Jackson A.P."/>
            <person name="Otto T.D."/>
            <person name="Darby A."/>
            <person name="Ramaprasad A."/>
            <person name="Xia D."/>
            <person name="Echaide I.E."/>
            <person name="Farber M."/>
            <person name="Gahlot S."/>
            <person name="Gamble J."/>
            <person name="Gupta D."/>
            <person name="Gupta Y."/>
            <person name="Jackson L."/>
            <person name="Malandrin L."/>
            <person name="Malas T.B."/>
            <person name="Moussa E."/>
            <person name="Nair M."/>
            <person name="Reid A.J."/>
            <person name="Sanders M."/>
            <person name="Sharma J."/>
            <person name="Tracey A."/>
            <person name="Quail M.A."/>
            <person name="Weir W."/>
            <person name="Wastling J.M."/>
            <person name="Hall N."/>
            <person name="Willadsen P."/>
            <person name="Lingelbach K."/>
            <person name="Shiels B."/>
            <person name="Tait A."/>
            <person name="Berriman M."/>
            <person name="Allred D.R."/>
            <person name="Pain A."/>
        </authorList>
    </citation>
    <scope>NUCLEOTIDE SEQUENCE</scope>
    <source>
        <strain evidence="3">1802A</strain>
    </source>
</reference>
<dbReference type="Pfam" id="PF22675">
    <property type="entry name" value="KH-I_KHDC4-BBP"/>
    <property type="match status" value="1"/>
</dbReference>
<dbReference type="InterPro" id="IPR036612">
    <property type="entry name" value="KH_dom_type_1_sf"/>
</dbReference>
<keyword evidence="4" id="KW-1185">Reference proteome</keyword>
<organism evidence="3 4">
    <name type="scientific">Babesia divergens</name>
    <dbReference type="NCBI Taxonomy" id="32595"/>
    <lineage>
        <taxon>Eukaryota</taxon>
        <taxon>Sar</taxon>
        <taxon>Alveolata</taxon>
        <taxon>Apicomplexa</taxon>
        <taxon>Aconoidasida</taxon>
        <taxon>Piroplasmida</taxon>
        <taxon>Babesiidae</taxon>
        <taxon>Babesia</taxon>
    </lineage>
</organism>